<evidence type="ECO:0000313" key="2">
    <source>
        <dbReference type="EMBL" id="KJA22514.1"/>
    </source>
</evidence>
<proteinExistence type="predicted"/>
<organism evidence="2 3">
    <name type="scientific">Hypholoma sublateritium (strain FD-334 SS-4)</name>
    <dbReference type="NCBI Taxonomy" id="945553"/>
    <lineage>
        <taxon>Eukaryota</taxon>
        <taxon>Fungi</taxon>
        <taxon>Dikarya</taxon>
        <taxon>Basidiomycota</taxon>
        <taxon>Agaricomycotina</taxon>
        <taxon>Agaricomycetes</taxon>
        <taxon>Agaricomycetidae</taxon>
        <taxon>Agaricales</taxon>
        <taxon>Agaricineae</taxon>
        <taxon>Strophariaceae</taxon>
        <taxon>Hypholoma</taxon>
    </lineage>
</organism>
<evidence type="ECO:0000256" key="1">
    <source>
        <dbReference type="SAM" id="MobiDB-lite"/>
    </source>
</evidence>
<dbReference type="EMBL" id="KN817549">
    <property type="protein sequence ID" value="KJA22514.1"/>
    <property type="molecule type" value="Genomic_DNA"/>
</dbReference>
<accession>A0A0D2NUG6</accession>
<evidence type="ECO:0000313" key="3">
    <source>
        <dbReference type="Proteomes" id="UP000054270"/>
    </source>
</evidence>
<dbReference type="Proteomes" id="UP000054270">
    <property type="component" value="Unassembled WGS sequence"/>
</dbReference>
<feature type="compositionally biased region" description="Low complexity" evidence="1">
    <location>
        <begin position="242"/>
        <end position="253"/>
    </location>
</feature>
<feature type="compositionally biased region" description="Low complexity" evidence="1">
    <location>
        <begin position="265"/>
        <end position="274"/>
    </location>
</feature>
<gene>
    <name evidence="2" type="ORF">HYPSUDRAFT_87354</name>
</gene>
<sequence length="582" mass="59990">MDTAGTAARHAPVDHRSPAPLYADDAEDDDSGTDYVKWQGSQTTCSALNQLIRSSTLSELRSADADVDEPTSRGWQRQPSFDQIPGFSRLSTVDTPEPAPSSTTSQSSSAKPLRPSLARPRSSTAVEPALPLLGRASPAKFMDMLKGVSARLDLGVSGAGAPARGAKRPRRSSAESGVEARPGRAKRGRVSAPQDLERRPAHSPFHGDDSTSEAGGLALNVRNSADAPGSSRIAPRPDNPRASSSKGSASQSKMPPPALPLTSKHPSSAAPSSHIGGDGSPRVAGRLTINTSDVEAAGSRTATRPGNTRASSSTDTAPQSKMAPPAHPHSHKHPGPIQVAASSSASLISSSTTASTSPARPVSLSRDHSTTISSAPKPTPTPKLHPLLLAQKEKPAPAVPTSHPLKQQQCVAPPSVTPRPSASQSLRLSASQSSRPPALGMRRAAPTVVPVPKALPTTRKSFRPPLLAAQPPRPPPAAVPHAKHATPPFSNGSASSGSLRASTSSASSVPRSASPSPPAPRVASASARPAPPAPRFTTAAAALEVRAPSPVLPEPLDGDGDSSFGDMSFDMDALEETMRQYD</sequence>
<feature type="compositionally biased region" description="Low complexity" evidence="1">
    <location>
        <begin position="340"/>
        <end position="359"/>
    </location>
</feature>
<keyword evidence="3" id="KW-1185">Reference proteome</keyword>
<feature type="compositionally biased region" description="Low complexity" evidence="1">
    <location>
        <begin position="485"/>
        <end position="514"/>
    </location>
</feature>
<dbReference type="STRING" id="945553.A0A0D2NUG6"/>
<protein>
    <submittedName>
        <fullName evidence="2">Uncharacterized protein</fullName>
    </submittedName>
</protein>
<dbReference type="OMA" id="HAHANQR"/>
<feature type="region of interest" description="Disordered" evidence="1">
    <location>
        <begin position="155"/>
        <end position="568"/>
    </location>
</feature>
<feature type="region of interest" description="Disordered" evidence="1">
    <location>
        <begin position="1"/>
        <end position="37"/>
    </location>
</feature>
<feature type="compositionally biased region" description="Basic and acidic residues" evidence="1">
    <location>
        <begin position="195"/>
        <end position="209"/>
    </location>
</feature>
<reference evidence="3" key="1">
    <citation type="submission" date="2014-04" db="EMBL/GenBank/DDBJ databases">
        <title>Evolutionary Origins and Diversification of the Mycorrhizal Mutualists.</title>
        <authorList>
            <consortium name="DOE Joint Genome Institute"/>
            <consortium name="Mycorrhizal Genomics Consortium"/>
            <person name="Kohler A."/>
            <person name="Kuo A."/>
            <person name="Nagy L.G."/>
            <person name="Floudas D."/>
            <person name="Copeland A."/>
            <person name="Barry K.W."/>
            <person name="Cichocki N."/>
            <person name="Veneault-Fourrey C."/>
            <person name="LaButti K."/>
            <person name="Lindquist E.A."/>
            <person name="Lipzen A."/>
            <person name="Lundell T."/>
            <person name="Morin E."/>
            <person name="Murat C."/>
            <person name="Riley R."/>
            <person name="Ohm R."/>
            <person name="Sun H."/>
            <person name="Tunlid A."/>
            <person name="Henrissat B."/>
            <person name="Grigoriev I.V."/>
            <person name="Hibbett D.S."/>
            <person name="Martin F."/>
        </authorList>
    </citation>
    <scope>NUCLEOTIDE SEQUENCE [LARGE SCALE GENOMIC DNA]</scope>
    <source>
        <strain evidence="3">FD-334 SS-4</strain>
    </source>
</reference>
<feature type="compositionally biased region" description="Low complexity" evidence="1">
    <location>
        <begin position="419"/>
        <end position="439"/>
    </location>
</feature>
<dbReference type="OrthoDB" id="3069983at2759"/>
<dbReference type="AlphaFoldDB" id="A0A0D2NUG6"/>
<feature type="region of interest" description="Disordered" evidence="1">
    <location>
        <begin position="58"/>
        <end position="137"/>
    </location>
</feature>
<feature type="compositionally biased region" description="Polar residues" evidence="1">
    <location>
        <begin position="300"/>
        <end position="319"/>
    </location>
</feature>
<name>A0A0D2NUG6_HYPSF</name>